<dbReference type="Proteomes" id="UP000053144">
    <property type="component" value="Chromosome 10"/>
</dbReference>
<proteinExistence type="predicted"/>
<dbReference type="EMBL" id="CM003380">
    <property type="protein sequence ID" value="KOM56063.1"/>
    <property type="molecule type" value="Genomic_DNA"/>
</dbReference>
<dbReference type="Gramene" id="KOM56063">
    <property type="protein sequence ID" value="KOM56063"/>
    <property type="gene ID" value="LR48_Vigan10g195500"/>
</dbReference>
<accession>A0A0L9VM70</accession>
<gene>
    <name evidence="1" type="ORF">LR48_Vigan10g195500</name>
</gene>
<dbReference type="AlphaFoldDB" id="A0A0L9VM70"/>
<evidence type="ECO:0000313" key="2">
    <source>
        <dbReference type="Proteomes" id="UP000053144"/>
    </source>
</evidence>
<evidence type="ECO:0000313" key="1">
    <source>
        <dbReference type="EMBL" id="KOM56063.1"/>
    </source>
</evidence>
<sequence length="114" mass="12853">MPFISNLAKFSGRKPCFQPTPRDEHQASWMKSQHLCRTYVLRQLTGRAILPPLSDPAVLVRGPRNLNAKTNKKGKSIVGDEEDFEDINEGEKLSIDDEDDLIDVDLGDDDDDEI</sequence>
<name>A0A0L9VM70_PHAAN</name>
<protein>
    <submittedName>
        <fullName evidence="1">Uncharacterized protein</fullName>
    </submittedName>
</protein>
<organism evidence="1 2">
    <name type="scientific">Phaseolus angularis</name>
    <name type="common">Azuki bean</name>
    <name type="synonym">Vigna angularis</name>
    <dbReference type="NCBI Taxonomy" id="3914"/>
    <lineage>
        <taxon>Eukaryota</taxon>
        <taxon>Viridiplantae</taxon>
        <taxon>Streptophyta</taxon>
        <taxon>Embryophyta</taxon>
        <taxon>Tracheophyta</taxon>
        <taxon>Spermatophyta</taxon>
        <taxon>Magnoliopsida</taxon>
        <taxon>eudicotyledons</taxon>
        <taxon>Gunneridae</taxon>
        <taxon>Pentapetalae</taxon>
        <taxon>rosids</taxon>
        <taxon>fabids</taxon>
        <taxon>Fabales</taxon>
        <taxon>Fabaceae</taxon>
        <taxon>Papilionoideae</taxon>
        <taxon>50 kb inversion clade</taxon>
        <taxon>NPAAA clade</taxon>
        <taxon>indigoferoid/millettioid clade</taxon>
        <taxon>Phaseoleae</taxon>
        <taxon>Vigna</taxon>
    </lineage>
</organism>
<reference evidence="2" key="1">
    <citation type="journal article" date="2015" name="Proc. Natl. Acad. Sci. U.S.A.">
        <title>Genome sequencing of adzuki bean (Vigna angularis) provides insight into high starch and low fat accumulation and domestication.</title>
        <authorList>
            <person name="Yang K."/>
            <person name="Tian Z."/>
            <person name="Chen C."/>
            <person name="Luo L."/>
            <person name="Zhao B."/>
            <person name="Wang Z."/>
            <person name="Yu L."/>
            <person name="Li Y."/>
            <person name="Sun Y."/>
            <person name="Li W."/>
            <person name="Chen Y."/>
            <person name="Li Y."/>
            <person name="Zhang Y."/>
            <person name="Ai D."/>
            <person name="Zhao J."/>
            <person name="Shang C."/>
            <person name="Ma Y."/>
            <person name="Wu B."/>
            <person name="Wang M."/>
            <person name="Gao L."/>
            <person name="Sun D."/>
            <person name="Zhang P."/>
            <person name="Guo F."/>
            <person name="Wang W."/>
            <person name="Li Y."/>
            <person name="Wang J."/>
            <person name="Varshney R.K."/>
            <person name="Wang J."/>
            <person name="Ling H.Q."/>
            <person name="Wan P."/>
        </authorList>
    </citation>
    <scope>NUCLEOTIDE SEQUENCE</scope>
    <source>
        <strain evidence="2">cv. Jingnong 6</strain>
    </source>
</reference>